<dbReference type="SUPFAM" id="SSF56712">
    <property type="entry name" value="Prokaryotic type I DNA topoisomerase"/>
    <property type="match status" value="1"/>
</dbReference>
<comment type="catalytic activity">
    <reaction evidence="1 10">
        <text>ATP-independent breakage of single-stranded DNA, followed by passage and rejoining.</text>
        <dbReference type="EC" id="5.6.2.1"/>
    </reaction>
</comment>
<feature type="site" description="Interaction with DNA" evidence="10">
    <location>
        <position position="150"/>
    </location>
</feature>
<keyword evidence="3" id="KW-0479">Metal-binding</keyword>
<dbReference type="GO" id="GO:0005694">
    <property type="term" value="C:chromosome"/>
    <property type="evidence" value="ECO:0007669"/>
    <property type="project" value="InterPro"/>
</dbReference>
<evidence type="ECO:0000256" key="6">
    <source>
        <dbReference type="ARBA" id="ARBA00022842"/>
    </source>
</evidence>
<dbReference type="GO" id="GO:0003917">
    <property type="term" value="F:DNA topoisomerase type I (single strand cut, ATP-independent) activity"/>
    <property type="evidence" value="ECO:0007669"/>
    <property type="project" value="UniProtKB-UniRule"/>
</dbReference>
<dbReference type="HAMAP" id="MF_00952">
    <property type="entry name" value="Topoisom_1_prok"/>
    <property type="match status" value="1"/>
</dbReference>
<dbReference type="InterPro" id="IPR003602">
    <property type="entry name" value="Topo_IA_DNA-bd_dom"/>
</dbReference>
<dbReference type="Proteomes" id="UP000034127">
    <property type="component" value="Unassembled WGS sequence"/>
</dbReference>
<dbReference type="PROSITE" id="PS52039">
    <property type="entry name" value="TOPO_IA_2"/>
    <property type="match status" value="1"/>
</dbReference>
<dbReference type="SMART" id="SM00493">
    <property type="entry name" value="TOPRIM"/>
    <property type="match status" value="1"/>
</dbReference>
<dbReference type="InterPro" id="IPR013497">
    <property type="entry name" value="Topo_IA_cen"/>
</dbReference>
<feature type="region of interest" description="Disordered" evidence="11">
    <location>
        <begin position="692"/>
        <end position="711"/>
    </location>
</feature>
<comment type="subunit">
    <text evidence="10">Monomer.</text>
</comment>
<dbReference type="SMART" id="SM00437">
    <property type="entry name" value="TOP1Ac"/>
    <property type="match status" value="1"/>
</dbReference>
<sequence>MPLIIVESPTKARTFNRILKQDKGNYFVYATMGHIRDLPSNTIAINYENNFEPNYIIIDKKQKVVDQLKKLSTEHDEIILATDLDREGESISYHVAYLLGKIDEKWPEINIKDKKLKRIVFHEITSNALKEALNNPSALRIDLVKAQQARRILDRVVGYELSPVLWKKTGKNWLSAGRVQTVALRIIVEREKEIKNFKLEDYFQIYGQFTKGHPRGVTQVKPEIHPGGEQTIKAKLISKDSVNYEQKQTLTLFSGEYTYTKTSLIKENVDGVKGDLESDSYNVSQIEETPIKRYPPPPFTTSLLQQDAFYKFGFSSKMTMHLAQNLYERGLITYHRTDSFNLSSSFVFKAKDFIVKTYGDAYALEKPRGFRTKSRSAQEAHEAIRPTKLEPTAKTKTELTTNHKKLYSLIFNRAVATQMKEAEINSIKVSILGKKGYLLVSETEQIIFDGFFKLLNPKFADSRKTKPGLNKGDEIKLASLEVEELKTKAPPRFNEASLIRILEEKGIGRPSTYAPIISLIQQKNYVEKDGRYFIPTPLGGVICDYLVKSFKNLFNLDFTANMEESLDKVAENNMDFIALLKDFYSPFKIDLDIAKNDTSTITVEDKFEGICPQCKSNLVSRFSKFGKFIACSSYPKCKYTKSILKVVKGKLCPKDGGEIVVRFSKNRKRFYGCSNYPKCNFSAWTLAQIDQTNNTNPTNNPINESNNQINK</sequence>
<feature type="site" description="Interaction with DNA" evidence="10">
    <location>
        <position position="34"/>
    </location>
</feature>
<dbReference type="InterPro" id="IPR013825">
    <property type="entry name" value="Topo_IA_cen_sub2"/>
</dbReference>
<evidence type="ECO:0000256" key="3">
    <source>
        <dbReference type="ARBA" id="ARBA00022723"/>
    </source>
</evidence>
<evidence type="ECO:0000256" key="11">
    <source>
        <dbReference type="SAM" id="MobiDB-lite"/>
    </source>
</evidence>
<feature type="site" description="Interaction with DNA" evidence="10">
    <location>
        <position position="336"/>
    </location>
</feature>
<evidence type="ECO:0000256" key="1">
    <source>
        <dbReference type="ARBA" id="ARBA00000213"/>
    </source>
</evidence>
<comment type="caution">
    <text evidence="10">Lacks conserved residue(s) required for the propagation of feature annotation.</text>
</comment>
<feature type="domain" description="Toprim" evidence="12">
    <location>
        <begin position="1"/>
        <end position="124"/>
    </location>
</feature>
<dbReference type="InterPro" id="IPR023405">
    <property type="entry name" value="Topo_IA_core_domain"/>
</dbReference>
<feature type="region of interest" description="Interaction with DNA" evidence="10">
    <location>
        <begin position="175"/>
        <end position="180"/>
    </location>
</feature>
<keyword evidence="7 10" id="KW-0799">Topoisomerase</keyword>
<keyword evidence="8 10" id="KW-0238">DNA-binding</keyword>
<feature type="site" description="Interaction with DNA" evidence="10">
    <location>
        <position position="154"/>
    </location>
</feature>
<dbReference type="PANTHER" id="PTHR42785:SF1">
    <property type="entry name" value="DNA TOPOISOMERASE"/>
    <property type="match status" value="1"/>
</dbReference>
<evidence type="ECO:0000256" key="4">
    <source>
        <dbReference type="ARBA" id="ARBA00022771"/>
    </source>
</evidence>
<dbReference type="GO" id="GO:0008270">
    <property type="term" value="F:zinc ion binding"/>
    <property type="evidence" value="ECO:0007669"/>
    <property type="project" value="UniProtKB-KW"/>
</dbReference>
<protein>
    <recommendedName>
        <fullName evidence="10">DNA topoisomerase 1</fullName>
        <ecNumber evidence="10">5.6.2.1</ecNumber>
    </recommendedName>
    <alternativeName>
        <fullName evidence="10">DNA topoisomerase I</fullName>
    </alternativeName>
</protein>
<dbReference type="PROSITE" id="PS50880">
    <property type="entry name" value="TOPRIM"/>
    <property type="match status" value="1"/>
</dbReference>
<dbReference type="Gene3D" id="1.10.290.10">
    <property type="entry name" value="Topoisomerase I, domain 4"/>
    <property type="match status" value="1"/>
</dbReference>
<dbReference type="Pfam" id="PF01396">
    <property type="entry name" value="Zn_ribbon_Top1"/>
    <property type="match status" value="2"/>
</dbReference>
<dbReference type="Gene3D" id="2.70.20.10">
    <property type="entry name" value="Topoisomerase I, domain 3"/>
    <property type="match status" value="1"/>
</dbReference>
<name>A0A0G0BX92_9BACT</name>
<dbReference type="CDD" id="cd00186">
    <property type="entry name" value="TOP1Ac"/>
    <property type="match status" value="1"/>
</dbReference>
<dbReference type="AlphaFoldDB" id="A0A0G0BX92"/>
<organism evidence="14 15">
    <name type="scientific">Candidatus Roizmanbacteria bacterium GW2011_GWC2_35_12</name>
    <dbReference type="NCBI Taxonomy" id="1618485"/>
    <lineage>
        <taxon>Bacteria</taxon>
        <taxon>Candidatus Roizmaniibacteriota</taxon>
    </lineage>
</organism>
<dbReference type="Gene3D" id="3.30.65.10">
    <property type="entry name" value="Bacterial Topoisomerase I, domain 1"/>
    <property type="match status" value="2"/>
</dbReference>
<dbReference type="InterPro" id="IPR013498">
    <property type="entry name" value="Topo_IA_Znf"/>
</dbReference>
<accession>A0A0G0BX92</accession>
<evidence type="ECO:0000256" key="10">
    <source>
        <dbReference type="HAMAP-Rule" id="MF_00952"/>
    </source>
</evidence>
<feature type="site" description="Interaction with DNA" evidence="10">
    <location>
        <position position="166"/>
    </location>
</feature>
<evidence type="ECO:0000259" key="12">
    <source>
        <dbReference type="PROSITE" id="PS50880"/>
    </source>
</evidence>
<comment type="similarity">
    <text evidence="2 10">Belongs to the type IA topoisomerase family.</text>
</comment>
<dbReference type="PATRIC" id="fig|1618485.3.peg.62"/>
<dbReference type="Gene3D" id="1.10.460.10">
    <property type="entry name" value="Topoisomerase I, domain 2"/>
    <property type="match status" value="1"/>
</dbReference>
<evidence type="ECO:0000313" key="15">
    <source>
        <dbReference type="Proteomes" id="UP000034127"/>
    </source>
</evidence>
<dbReference type="PROSITE" id="PS00396">
    <property type="entry name" value="TOPO_IA_1"/>
    <property type="match status" value="1"/>
</dbReference>
<dbReference type="EC" id="5.6.2.1" evidence="10"/>
<feature type="active site" description="O-(5'-phospho-DNA)-tyrosine intermediate" evidence="10">
    <location>
        <position position="334"/>
    </location>
</feature>
<dbReference type="Gene3D" id="3.40.50.140">
    <property type="match status" value="1"/>
</dbReference>
<dbReference type="InterPro" id="IPR013826">
    <property type="entry name" value="Topo_IA_cen_sub3"/>
</dbReference>
<dbReference type="InterPro" id="IPR028612">
    <property type="entry name" value="Topoisom_1_IA"/>
</dbReference>
<feature type="region of interest" description="Disordered" evidence="11">
    <location>
        <begin position="373"/>
        <end position="396"/>
    </location>
</feature>
<dbReference type="InterPro" id="IPR023406">
    <property type="entry name" value="Topo_IA_AS"/>
</dbReference>
<feature type="compositionally biased region" description="Basic and acidic residues" evidence="11">
    <location>
        <begin position="376"/>
        <end position="396"/>
    </location>
</feature>
<evidence type="ECO:0000259" key="13">
    <source>
        <dbReference type="PROSITE" id="PS52039"/>
    </source>
</evidence>
<dbReference type="Pfam" id="PF01751">
    <property type="entry name" value="Toprim"/>
    <property type="match status" value="1"/>
</dbReference>
<dbReference type="GO" id="GO:0003677">
    <property type="term" value="F:DNA binding"/>
    <property type="evidence" value="ECO:0007669"/>
    <property type="project" value="UniProtKB-KW"/>
</dbReference>
<reference evidence="14 15" key="1">
    <citation type="journal article" date="2015" name="Nature">
        <title>rRNA introns, odd ribosomes, and small enigmatic genomes across a large radiation of phyla.</title>
        <authorList>
            <person name="Brown C.T."/>
            <person name="Hug L.A."/>
            <person name="Thomas B.C."/>
            <person name="Sharon I."/>
            <person name="Castelle C.J."/>
            <person name="Singh A."/>
            <person name="Wilkins M.J."/>
            <person name="Williams K.H."/>
            <person name="Banfield J.F."/>
        </authorList>
    </citation>
    <scope>NUCLEOTIDE SEQUENCE [LARGE SCALE GENOMIC DNA]</scope>
</reference>
<feature type="domain" description="Topo IA-type catalytic" evidence="13">
    <location>
        <begin position="140"/>
        <end position="591"/>
    </location>
</feature>
<dbReference type="PRINTS" id="PR00417">
    <property type="entry name" value="PRTPISMRASEI"/>
</dbReference>
<dbReference type="GO" id="GO:0006265">
    <property type="term" value="P:DNA topological change"/>
    <property type="evidence" value="ECO:0007669"/>
    <property type="project" value="UniProtKB-UniRule"/>
</dbReference>
<dbReference type="InterPro" id="IPR005733">
    <property type="entry name" value="TopoI_bac-type"/>
</dbReference>
<dbReference type="InterPro" id="IPR000380">
    <property type="entry name" value="Topo_IA"/>
</dbReference>
<evidence type="ECO:0000256" key="8">
    <source>
        <dbReference type="ARBA" id="ARBA00023125"/>
    </source>
</evidence>
<comment type="caution">
    <text evidence="14">The sequence shown here is derived from an EMBL/GenBank/DDBJ whole genome shotgun (WGS) entry which is preliminary data.</text>
</comment>
<dbReference type="NCBIfam" id="TIGR01051">
    <property type="entry name" value="topA_bact"/>
    <property type="match status" value="1"/>
</dbReference>
<evidence type="ECO:0000313" key="14">
    <source>
        <dbReference type="EMBL" id="KKP68436.1"/>
    </source>
</evidence>
<gene>
    <name evidence="10" type="primary">topA</name>
    <name evidence="14" type="ORF">UR63_C0002G0011</name>
</gene>
<comment type="function">
    <text evidence="10">Releases the supercoiling and torsional tension of DNA, which is introduced during the DNA replication and transcription, by transiently cleaving and rejoining one strand of the DNA duplex. Introduces a single-strand break via transesterification at a target site in duplex DNA. The scissile phosphodiester is attacked by the catalytic tyrosine of the enzyme, resulting in the formation of a DNA-(5'-phosphotyrosyl)-enzyme intermediate and the expulsion of a 3'-OH DNA strand. The free DNA strand then undergoes passage around the unbroken strand, thus removing DNA supercoils. Finally, in the religation step, the DNA 3'-OH attacks the covalent intermediate to expel the active-site tyrosine and restore the DNA phosphodiester backbone.</text>
</comment>
<dbReference type="SUPFAM" id="SSF57783">
    <property type="entry name" value="Zinc beta-ribbon"/>
    <property type="match status" value="1"/>
</dbReference>
<evidence type="ECO:0000256" key="2">
    <source>
        <dbReference type="ARBA" id="ARBA00009446"/>
    </source>
</evidence>
<feature type="site" description="Interaction with DNA" evidence="10">
    <location>
        <position position="151"/>
    </location>
</feature>
<keyword evidence="6" id="KW-0460">Magnesium</keyword>
<dbReference type="Pfam" id="PF01131">
    <property type="entry name" value="Topoisom_bac"/>
    <property type="match status" value="1"/>
</dbReference>
<dbReference type="PANTHER" id="PTHR42785">
    <property type="entry name" value="DNA TOPOISOMERASE, TYPE IA, CORE"/>
    <property type="match status" value="1"/>
</dbReference>
<evidence type="ECO:0000256" key="5">
    <source>
        <dbReference type="ARBA" id="ARBA00022833"/>
    </source>
</evidence>
<keyword evidence="5" id="KW-0862">Zinc</keyword>
<feature type="site" description="Interaction with DNA" evidence="10">
    <location>
        <position position="159"/>
    </location>
</feature>
<keyword evidence="4" id="KW-0863">Zinc-finger</keyword>
<dbReference type="SMART" id="SM00436">
    <property type="entry name" value="TOP1Bc"/>
    <property type="match status" value="1"/>
</dbReference>
<dbReference type="InterPro" id="IPR003601">
    <property type="entry name" value="Topo_IA_2"/>
</dbReference>
<evidence type="ECO:0000256" key="9">
    <source>
        <dbReference type="ARBA" id="ARBA00023235"/>
    </source>
</evidence>
<proteinExistence type="inferred from homology"/>
<dbReference type="InterPro" id="IPR006171">
    <property type="entry name" value="TOPRIM_dom"/>
</dbReference>
<dbReference type="InterPro" id="IPR013824">
    <property type="entry name" value="Topo_IA_cen_sub1"/>
</dbReference>
<keyword evidence="9 10" id="KW-0413">Isomerase</keyword>
<dbReference type="EMBL" id="LBPX01000002">
    <property type="protein sequence ID" value="KKP68436.1"/>
    <property type="molecule type" value="Genomic_DNA"/>
</dbReference>
<evidence type="ECO:0000256" key="7">
    <source>
        <dbReference type="ARBA" id="ARBA00023029"/>
    </source>
</evidence>